<dbReference type="PROSITE" id="PS51318">
    <property type="entry name" value="TAT"/>
    <property type="match status" value="1"/>
</dbReference>
<dbReference type="AlphaFoldDB" id="A0AAP2Z710"/>
<evidence type="ECO:0008006" key="3">
    <source>
        <dbReference type="Google" id="ProtNLM"/>
    </source>
</evidence>
<evidence type="ECO:0000313" key="2">
    <source>
        <dbReference type="Proteomes" id="UP001321047"/>
    </source>
</evidence>
<name>A0AAP2Z710_9EURY</name>
<keyword evidence="2" id="KW-1185">Reference proteome</keyword>
<dbReference type="RefSeq" id="WP_342808128.1">
    <property type="nucleotide sequence ID" value="NZ_JAOPJZ010000004.1"/>
</dbReference>
<reference evidence="1 2" key="1">
    <citation type="submission" date="2022-09" db="EMBL/GenBank/DDBJ databases">
        <title>Enrichment on poylsaccharides allowed isolation of novel metabolic and taxonomic groups of Haloarchaea.</title>
        <authorList>
            <person name="Sorokin D.Y."/>
            <person name="Elcheninov A.G."/>
            <person name="Khizhniak T.V."/>
            <person name="Kolganova T.V."/>
            <person name="Kublanov I.V."/>
        </authorList>
    </citation>
    <scope>NUCLEOTIDE SEQUENCE [LARGE SCALE GENOMIC DNA]</scope>
    <source>
        <strain evidence="1 2">AArc-curdl1</strain>
    </source>
</reference>
<dbReference type="InterPro" id="IPR006311">
    <property type="entry name" value="TAT_signal"/>
</dbReference>
<dbReference type="EMBL" id="JAOPJZ010000004">
    <property type="protein sequence ID" value="MCU4751892.1"/>
    <property type="molecule type" value="Genomic_DNA"/>
</dbReference>
<accession>A0AAP2Z710</accession>
<comment type="caution">
    <text evidence="1">The sequence shown here is derived from an EMBL/GenBank/DDBJ whole genome shotgun (WGS) entry which is preliminary data.</text>
</comment>
<sequence>MRANRRNVLIGLGTIVAGGGAALGTGAFSTVEAQRTVNVNIIDETDLAEEFVDVIFNADKYESVDTEEEVDTVDGGDGISLVANDVTLVFGTEDNELPPNVTITYNDLFDIVNDDDGNSTKFEVSFDVTGADSDFTFTPDSPTVPASNNETVSLDLETAGVNDSGTLEITITEQ</sequence>
<evidence type="ECO:0000313" key="1">
    <source>
        <dbReference type="EMBL" id="MCU4751892.1"/>
    </source>
</evidence>
<dbReference type="Proteomes" id="UP001321047">
    <property type="component" value="Unassembled WGS sequence"/>
</dbReference>
<gene>
    <name evidence="1" type="ORF">OB919_07835</name>
</gene>
<protein>
    <recommendedName>
        <fullName evidence="3">DUF1102 domain-containing protein</fullName>
    </recommendedName>
</protein>
<proteinExistence type="predicted"/>
<organism evidence="1 2">
    <name type="scientific">Natronosalvus hydrolyticus</name>
    <dbReference type="NCBI Taxonomy" id="2979988"/>
    <lineage>
        <taxon>Archaea</taxon>
        <taxon>Methanobacteriati</taxon>
        <taxon>Methanobacteriota</taxon>
        <taxon>Stenosarchaea group</taxon>
        <taxon>Halobacteria</taxon>
        <taxon>Halobacteriales</taxon>
        <taxon>Natrialbaceae</taxon>
        <taxon>Natronosalvus</taxon>
    </lineage>
</organism>